<dbReference type="AlphaFoldDB" id="A0A6P1E469"/>
<dbReference type="PANTHER" id="PTHR10366:SF564">
    <property type="entry name" value="STEROL-4-ALPHA-CARBOXYLATE 3-DEHYDROGENASE, DECARBOXYLATING"/>
    <property type="match status" value="1"/>
</dbReference>
<keyword evidence="1" id="KW-0560">Oxidoreductase</keyword>
<dbReference type="GeneID" id="69056900"/>
<dbReference type="Proteomes" id="UP000465035">
    <property type="component" value="Chromosome"/>
</dbReference>
<feature type="domain" description="NAD-dependent epimerase/dehydratase" evidence="3">
    <location>
        <begin position="4"/>
        <end position="238"/>
    </location>
</feature>
<proteinExistence type="inferred from homology"/>
<organism evidence="4 5">
    <name type="scientific">Lentilactobacillus hilgardii</name>
    <name type="common">Lactobacillus hilgardii</name>
    <dbReference type="NCBI Taxonomy" id="1588"/>
    <lineage>
        <taxon>Bacteria</taxon>
        <taxon>Bacillati</taxon>
        <taxon>Bacillota</taxon>
        <taxon>Bacilli</taxon>
        <taxon>Lactobacillales</taxon>
        <taxon>Lactobacillaceae</taxon>
        <taxon>Lentilactobacillus</taxon>
    </lineage>
</organism>
<dbReference type="PANTHER" id="PTHR10366">
    <property type="entry name" value="NAD DEPENDENT EPIMERASE/DEHYDRATASE"/>
    <property type="match status" value="1"/>
</dbReference>
<evidence type="ECO:0000256" key="1">
    <source>
        <dbReference type="ARBA" id="ARBA00023002"/>
    </source>
</evidence>
<gene>
    <name evidence="4" type="ORF">GQR93_00855</name>
</gene>
<dbReference type="EMBL" id="CP047121">
    <property type="protein sequence ID" value="QHB50870.1"/>
    <property type="molecule type" value="Genomic_DNA"/>
</dbReference>
<dbReference type="Gene3D" id="3.40.50.720">
    <property type="entry name" value="NAD(P)-binding Rossmann-like Domain"/>
    <property type="match status" value="1"/>
</dbReference>
<sequence length="343" mass="38276">MKTIVVTGGSGFVAGWIIRELLTHDYKVRASLRDTSRAEEIGQGIMLLQPTALSKNLSFFKADLTNDNGWDEGMKGADGVIHVASPLGHGTESVEEMVKVAKGGTLTVLKAAKDNHIKRIIMTSSEAASTPSISVGEKTIDENFWSDIKNPELDAYRISKIEAERAAWQYAKDNQLQLTTILPGAVFGPILSPDRLSSDEILLKLLNGERMIPKVPMEISDVRDLATLHRLALEKDVAIGHRFLAADQKLTMAEIAQIYQKQYPRLQLKFTYLPNWVTVLASKFSPSLRPLVPMLKRKYSHTTQSAQKLLGWKQRPVQKTITDAADLLIFNKLVKNIPEKTYR</sequence>
<dbReference type="FunFam" id="3.40.50.720:FF:000085">
    <property type="entry name" value="Dihydroflavonol reductase"/>
    <property type="match status" value="1"/>
</dbReference>
<dbReference type="GO" id="GO:0016616">
    <property type="term" value="F:oxidoreductase activity, acting on the CH-OH group of donors, NAD or NADP as acceptor"/>
    <property type="evidence" value="ECO:0007669"/>
    <property type="project" value="TreeGrafter"/>
</dbReference>
<dbReference type="InterPro" id="IPR001509">
    <property type="entry name" value="Epimerase_deHydtase"/>
</dbReference>
<evidence type="ECO:0000259" key="3">
    <source>
        <dbReference type="Pfam" id="PF01370"/>
    </source>
</evidence>
<dbReference type="SUPFAM" id="SSF51735">
    <property type="entry name" value="NAD(P)-binding Rossmann-fold domains"/>
    <property type="match status" value="1"/>
</dbReference>
<dbReference type="RefSeq" id="WP_003551346.1">
    <property type="nucleotide sequence ID" value="NZ_CABKOL010000106.1"/>
</dbReference>
<evidence type="ECO:0000313" key="4">
    <source>
        <dbReference type="EMBL" id="QHB50870.1"/>
    </source>
</evidence>
<dbReference type="InterPro" id="IPR050425">
    <property type="entry name" value="NAD(P)_dehydrat-like"/>
</dbReference>
<evidence type="ECO:0000256" key="2">
    <source>
        <dbReference type="ARBA" id="ARBA00023445"/>
    </source>
</evidence>
<name>A0A6P1E469_LENHI</name>
<comment type="similarity">
    <text evidence="2">Belongs to the NAD(P)-dependent epimerase/dehydratase family. Dihydroflavonol-4-reductase subfamily.</text>
</comment>
<dbReference type="Pfam" id="PF01370">
    <property type="entry name" value="Epimerase"/>
    <property type="match status" value="1"/>
</dbReference>
<evidence type="ECO:0000313" key="5">
    <source>
        <dbReference type="Proteomes" id="UP000465035"/>
    </source>
</evidence>
<protein>
    <submittedName>
        <fullName evidence="4">NAD-dependent epimerase/dehydratase family protein</fullName>
    </submittedName>
</protein>
<accession>A0A6P1E469</accession>
<dbReference type="SMR" id="A0A6P1E469"/>
<dbReference type="InterPro" id="IPR036291">
    <property type="entry name" value="NAD(P)-bd_dom_sf"/>
</dbReference>
<reference evidence="4 5" key="1">
    <citation type="submission" date="2019-12" db="EMBL/GenBank/DDBJ databases">
        <title>Lactobacillus hilgardii FLUB.</title>
        <authorList>
            <person name="Gustaw K."/>
        </authorList>
    </citation>
    <scope>NUCLEOTIDE SEQUENCE [LARGE SCALE GENOMIC DNA]</scope>
    <source>
        <strain evidence="4 5">FLUB</strain>
    </source>
</reference>